<keyword evidence="2" id="KW-1185">Reference proteome</keyword>
<evidence type="ECO:0000313" key="1">
    <source>
        <dbReference type="EMBL" id="CAI0556679.1"/>
    </source>
</evidence>
<reference evidence="1" key="1">
    <citation type="submission" date="2022-08" db="EMBL/GenBank/DDBJ databases">
        <authorList>
            <person name="Gutierrez-Valencia J."/>
        </authorList>
    </citation>
    <scope>NUCLEOTIDE SEQUENCE</scope>
</reference>
<dbReference type="EMBL" id="CAMGYJ010000011">
    <property type="protein sequence ID" value="CAI0556679.1"/>
    <property type="molecule type" value="Genomic_DNA"/>
</dbReference>
<name>A0AAV0RGB1_9ROSI</name>
<proteinExistence type="predicted"/>
<protein>
    <submittedName>
        <fullName evidence="1">Uncharacterized protein</fullName>
    </submittedName>
</protein>
<comment type="caution">
    <text evidence="1">The sequence shown here is derived from an EMBL/GenBank/DDBJ whole genome shotgun (WGS) entry which is preliminary data.</text>
</comment>
<sequence length="34" mass="4013">MSLSVLNATVQDYQTACCQEEEKWKKKRELQPNI</sequence>
<gene>
    <name evidence="1" type="ORF">LITE_LOCUS48054</name>
</gene>
<feature type="non-terminal residue" evidence="1">
    <location>
        <position position="34"/>
    </location>
</feature>
<dbReference type="AlphaFoldDB" id="A0AAV0RGB1"/>
<dbReference type="Proteomes" id="UP001154282">
    <property type="component" value="Unassembled WGS sequence"/>
</dbReference>
<accession>A0AAV0RGB1</accession>
<organism evidence="1 2">
    <name type="scientific">Linum tenue</name>
    <dbReference type="NCBI Taxonomy" id="586396"/>
    <lineage>
        <taxon>Eukaryota</taxon>
        <taxon>Viridiplantae</taxon>
        <taxon>Streptophyta</taxon>
        <taxon>Embryophyta</taxon>
        <taxon>Tracheophyta</taxon>
        <taxon>Spermatophyta</taxon>
        <taxon>Magnoliopsida</taxon>
        <taxon>eudicotyledons</taxon>
        <taxon>Gunneridae</taxon>
        <taxon>Pentapetalae</taxon>
        <taxon>rosids</taxon>
        <taxon>fabids</taxon>
        <taxon>Malpighiales</taxon>
        <taxon>Linaceae</taxon>
        <taxon>Linum</taxon>
    </lineage>
</organism>
<evidence type="ECO:0000313" key="2">
    <source>
        <dbReference type="Proteomes" id="UP001154282"/>
    </source>
</evidence>